<gene>
    <name evidence="1" type="primary">g11795</name>
    <name evidence="1" type="ORF">NpPPO83_00011795</name>
</gene>
<evidence type="ECO:0000313" key="1">
    <source>
        <dbReference type="EMBL" id="GME28951.1"/>
    </source>
</evidence>
<evidence type="ECO:0000313" key="2">
    <source>
        <dbReference type="Proteomes" id="UP001165186"/>
    </source>
</evidence>
<keyword evidence="2" id="KW-1185">Reference proteome</keyword>
<sequence length="793" mass="89000">MEEHYSRRGFSKRANERDARLKRPYRPRSAPPTRRSPRSSSTGPRSSQPTRSLFPNAPTTPENDFDSIFDNRRPTKPQRRPKPRSTPRRHRSSSAPPPSSKLAALQSDRGGEAHIDDGYCDEGNYGNNGDEEPLLGGKEDPFNDETGDPFDDSNGHKDHDAYHDHGFNSPLYGLHRRPSIRKLISDCFTGSTSDRPRNTPQPRAPDRDAALHAEVRTRLSIDHHRQRTHLPPLAWPPITRAHLSERRASLRQTLDAASPSWRAASRADARLLHHAALVLAHEDARLAAAGPAPSLYDAQRHRWHRRTHARLVAHVRANAARRASGRPPAAFPDFDVALLAERVRERPGAYGFDEGLAHHEARVARRRVVAERAYARAHPEWDGGMRAGMIFDEGVVPGRGFGDGDGDGEEGFLDEVAPAVEVDSEEEPLPRYPEFDEAADVLAAQAPPPPYRTLFEFPRRDRSGRGGPAQDIARVPVSNRSINRMPDVSRNREQSAATAARARERFYANKDNGELHRSLASKASRHHPYQRGVAGELHRRVASDPEDEEEEDAPRWLHRRGNGDEETSGDDVQTANSVVPEGLKRDVASGRPVAEIENEWLEEINESLDLSRFWLRLRAALVLDEQLRTESEDERLAREASVVPAEQSRAEGESGVLEEIVDESEVQQSQLSSSSKRKIKKRRTARDKTYKPTVEDEPDEADVLEEDAFVVPQIIAEGIARVEEVLEEFEEPEEKKKGKRKVKAKGIEKTVTFEVKKQPIAELETTTPESKACHKDEDNEKSYAKAAFAEDYG</sequence>
<comment type="caution">
    <text evidence="1">The sequence shown here is derived from an EMBL/GenBank/DDBJ whole genome shotgun (WGS) entry which is preliminary data.</text>
</comment>
<dbReference type="EMBL" id="BSXG01000054">
    <property type="protein sequence ID" value="GME28951.1"/>
    <property type="molecule type" value="Genomic_DNA"/>
</dbReference>
<organism evidence="1 2">
    <name type="scientific">Neofusicoccum parvum</name>
    <dbReference type="NCBI Taxonomy" id="310453"/>
    <lineage>
        <taxon>Eukaryota</taxon>
        <taxon>Fungi</taxon>
        <taxon>Dikarya</taxon>
        <taxon>Ascomycota</taxon>
        <taxon>Pezizomycotina</taxon>
        <taxon>Dothideomycetes</taxon>
        <taxon>Dothideomycetes incertae sedis</taxon>
        <taxon>Botryosphaeriales</taxon>
        <taxon>Botryosphaeriaceae</taxon>
        <taxon>Neofusicoccum</taxon>
    </lineage>
</organism>
<reference evidence="1" key="1">
    <citation type="submission" date="2024-09" db="EMBL/GenBank/DDBJ databases">
        <title>Draft Genome Sequences of Neofusicoccum parvum.</title>
        <authorList>
            <person name="Ashida A."/>
            <person name="Camagna M."/>
            <person name="Tanaka A."/>
            <person name="Takemoto D."/>
        </authorList>
    </citation>
    <scope>NUCLEOTIDE SEQUENCE</scope>
    <source>
        <strain evidence="1">PPO83</strain>
    </source>
</reference>
<protein>
    <submittedName>
        <fullName evidence="1">Zinc finger C2H2-type protein</fullName>
    </submittedName>
</protein>
<proteinExistence type="predicted"/>
<accession>A0ACB5S995</accession>
<dbReference type="Proteomes" id="UP001165186">
    <property type="component" value="Unassembled WGS sequence"/>
</dbReference>
<name>A0ACB5S995_9PEZI</name>